<dbReference type="AlphaFoldDB" id="E6LG35"/>
<comment type="cofactor">
    <cofactor evidence="10">
        <name>Mg(2+)</name>
        <dbReference type="ChEBI" id="CHEBI:18420"/>
    </cofactor>
    <text evidence="10">Binds 1 Mg(2+) ion per subunit.</text>
</comment>
<dbReference type="NCBIfam" id="TIGR00042">
    <property type="entry name" value="RdgB/HAM1 family non-canonical purine NTP pyrophosphatase"/>
    <property type="match status" value="1"/>
</dbReference>
<dbReference type="EC" id="3.6.1.66" evidence="10"/>
<protein>
    <recommendedName>
        <fullName evidence="10">dITP/XTP pyrophosphatase</fullName>
        <ecNumber evidence="10">3.6.1.66</ecNumber>
    </recommendedName>
    <alternativeName>
        <fullName evidence="10">Non-canonical purine NTP pyrophosphatase</fullName>
    </alternativeName>
    <alternativeName>
        <fullName evidence="10">Non-standard purine NTP pyrophosphatase</fullName>
    </alternativeName>
    <alternativeName>
        <fullName evidence="10">Nucleoside-triphosphate diphosphatase</fullName>
    </alternativeName>
    <alternativeName>
        <fullName evidence="10">Nucleoside-triphosphate pyrophosphatase</fullName>
        <shortName evidence="10">NTPase</shortName>
    </alternativeName>
</protein>
<evidence type="ECO:0000313" key="13">
    <source>
        <dbReference type="EMBL" id="EFU73822.1"/>
    </source>
</evidence>
<evidence type="ECO:0000256" key="5">
    <source>
        <dbReference type="ARBA" id="ARBA00022801"/>
    </source>
</evidence>
<dbReference type="GO" id="GO:0009117">
    <property type="term" value="P:nucleotide metabolic process"/>
    <property type="evidence" value="ECO:0007669"/>
    <property type="project" value="UniProtKB-KW"/>
</dbReference>
<feature type="binding site" evidence="10">
    <location>
        <position position="406"/>
    </location>
    <ligand>
        <name>substrate</name>
    </ligand>
</feature>
<keyword evidence="7 10" id="KW-0546">Nucleotide metabolism</keyword>
<dbReference type="InterPro" id="IPR029001">
    <property type="entry name" value="ITPase-like_fam"/>
</dbReference>
<evidence type="ECO:0000256" key="2">
    <source>
        <dbReference type="ARBA" id="ARBA00011738"/>
    </source>
</evidence>
<dbReference type="Pfam" id="PF01138">
    <property type="entry name" value="RNase_PH"/>
    <property type="match status" value="1"/>
</dbReference>
<evidence type="ECO:0000256" key="7">
    <source>
        <dbReference type="ARBA" id="ARBA00023080"/>
    </source>
</evidence>
<dbReference type="InterPro" id="IPR027408">
    <property type="entry name" value="PNPase/RNase_PH_dom_sf"/>
</dbReference>
<gene>
    <name evidence="13" type="primary">rdgB</name>
    <name evidence="13" type="ORF">HMPREF9088_1325</name>
</gene>
<dbReference type="GO" id="GO:0009146">
    <property type="term" value="P:purine nucleoside triphosphate catabolic process"/>
    <property type="evidence" value="ECO:0007669"/>
    <property type="project" value="UniProtKB-UniRule"/>
</dbReference>
<comment type="function">
    <text evidence="10">Pyrophosphatase that catalyzes the hydrolysis of nucleoside triphosphates to their monophosphate derivatives, with a high preference for the non-canonical purine nucleotides XTP (xanthosine triphosphate), dITP (deoxyinosine triphosphate) and ITP. Seems to function as a house-cleaning enzyme that removes non-canonical purine nucleotides from the nucleotide pool, thus preventing their incorporation into DNA/RNA and avoiding chromosomal lesions.</text>
</comment>
<feature type="binding site" evidence="10">
    <location>
        <position position="301"/>
    </location>
    <ligand>
        <name>substrate</name>
    </ligand>
</feature>
<dbReference type="InterPro" id="IPR020922">
    <property type="entry name" value="dITP/XTP_pyrophosphatase"/>
</dbReference>
<dbReference type="InterPro" id="IPR036345">
    <property type="entry name" value="ExoRNase_PH_dom2_sf"/>
</dbReference>
<dbReference type="GO" id="GO:0017111">
    <property type="term" value="F:ribonucleoside triphosphate phosphatase activity"/>
    <property type="evidence" value="ECO:0007669"/>
    <property type="project" value="InterPro"/>
</dbReference>
<keyword evidence="4 10" id="KW-0547">Nucleotide-binding</keyword>
<comment type="subunit">
    <text evidence="2 10">Homodimer.</text>
</comment>
<accession>E6LG35</accession>
<feature type="binding site" evidence="10">
    <location>
        <begin position="383"/>
        <end position="386"/>
    </location>
    <ligand>
        <name>substrate</name>
    </ligand>
</feature>
<evidence type="ECO:0000256" key="10">
    <source>
        <dbReference type="HAMAP-Rule" id="MF_01405"/>
    </source>
</evidence>
<dbReference type="InterPro" id="IPR020568">
    <property type="entry name" value="Ribosomal_Su5_D2-typ_SF"/>
</dbReference>
<evidence type="ECO:0000256" key="4">
    <source>
        <dbReference type="ARBA" id="ARBA00022741"/>
    </source>
</evidence>
<name>E6LG35_ENTI1</name>
<dbReference type="CDD" id="cd00515">
    <property type="entry name" value="HAM1"/>
    <property type="match status" value="1"/>
</dbReference>
<dbReference type="GO" id="GO:0000166">
    <property type="term" value="F:nucleotide binding"/>
    <property type="evidence" value="ECO:0007669"/>
    <property type="project" value="UniProtKB-KW"/>
</dbReference>
<comment type="caution">
    <text evidence="13">The sequence shown here is derived from an EMBL/GenBank/DDBJ whole genome shotgun (WGS) entry which is preliminary data.</text>
</comment>
<evidence type="ECO:0000256" key="1">
    <source>
        <dbReference type="ARBA" id="ARBA00008023"/>
    </source>
</evidence>
<dbReference type="GO" id="GO:0036220">
    <property type="term" value="F:ITP diphosphatase activity"/>
    <property type="evidence" value="ECO:0007669"/>
    <property type="project" value="UniProtKB-UniRule"/>
</dbReference>
<proteinExistence type="inferred from homology"/>
<feature type="active site" description="Proton acceptor" evidence="10">
    <location>
        <position position="300"/>
    </location>
</feature>
<dbReference type="SUPFAM" id="SSF52972">
    <property type="entry name" value="ITPase-like"/>
    <property type="match status" value="1"/>
</dbReference>
<evidence type="ECO:0000256" key="9">
    <source>
        <dbReference type="ARBA" id="ARBA00052017"/>
    </source>
</evidence>
<dbReference type="SUPFAM" id="SSF55666">
    <property type="entry name" value="Ribonuclease PH domain 2-like"/>
    <property type="match status" value="1"/>
</dbReference>
<keyword evidence="6 10" id="KW-0460">Magnesium</keyword>
<feature type="binding site" evidence="10">
    <location>
        <begin position="411"/>
        <end position="412"/>
    </location>
    <ligand>
        <name>substrate</name>
    </ligand>
</feature>
<dbReference type="HOGENOM" id="CLU_046108_0_0_9"/>
<comment type="catalytic activity">
    <reaction evidence="9 10">
        <text>XTP + H2O = XMP + diphosphate + H(+)</text>
        <dbReference type="Rhea" id="RHEA:28610"/>
        <dbReference type="ChEBI" id="CHEBI:15377"/>
        <dbReference type="ChEBI" id="CHEBI:15378"/>
        <dbReference type="ChEBI" id="CHEBI:33019"/>
        <dbReference type="ChEBI" id="CHEBI:57464"/>
        <dbReference type="ChEBI" id="CHEBI:61314"/>
        <dbReference type="EC" id="3.6.1.66"/>
    </reaction>
</comment>
<dbReference type="InterPro" id="IPR002637">
    <property type="entry name" value="RdgB/HAM1"/>
</dbReference>
<dbReference type="HAMAP" id="MF_01405">
    <property type="entry name" value="Non_canon_purine_NTPase"/>
    <property type="match status" value="1"/>
</dbReference>
<dbReference type="NCBIfam" id="NF011397">
    <property type="entry name" value="PRK14822.1"/>
    <property type="match status" value="1"/>
</dbReference>
<dbReference type="SUPFAM" id="SSF54211">
    <property type="entry name" value="Ribosomal protein S5 domain 2-like"/>
    <property type="match status" value="1"/>
</dbReference>
<dbReference type="PANTHER" id="PTHR11067">
    <property type="entry name" value="INOSINE TRIPHOSPHATE PYROPHOSPHATASE/HAM1 PROTEIN"/>
    <property type="match status" value="1"/>
</dbReference>
<evidence type="ECO:0000256" key="8">
    <source>
        <dbReference type="ARBA" id="ARBA00051875"/>
    </source>
</evidence>
<dbReference type="GO" id="GO:0046872">
    <property type="term" value="F:metal ion binding"/>
    <property type="evidence" value="ECO:0007669"/>
    <property type="project" value="UniProtKB-KW"/>
</dbReference>
<dbReference type="EMBL" id="AEPV01000047">
    <property type="protein sequence ID" value="EFU73822.1"/>
    <property type="molecule type" value="Genomic_DNA"/>
</dbReference>
<dbReference type="Gene3D" id="3.30.230.70">
    <property type="entry name" value="GHMP Kinase, N-terminal domain"/>
    <property type="match status" value="1"/>
</dbReference>
<reference evidence="13 14" key="1">
    <citation type="submission" date="2010-12" db="EMBL/GenBank/DDBJ databases">
        <authorList>
            <person name="Muzny D."/>
            <person name="Qin X."/>
            <person name="Deng J."/>
            <person name="Jiang H."/>
            <person name="Liu Y."/>
            <person name="Qu J."/>
            <person name="Song X.-Z."/>
            <person name="Zhang L."/>
            <person name="Thornton R."/>
            <person name="Coyle M."/>
            <person name="Francisco L."/>
            <person name="Jackson L."/>
            <person name="Javaid M."/>
            <person name="Korchina V."/>
            <person name="Kovar C."/>
            <person name="Mata R."/>
            <person name="Mathew T."/>
            <person name="Ngo R."/>
            <person name="Nguyen L."/>
            <person name="Nguyen N."/>
            <person name="Okwuonu G."/>
            <person name="Ongeri F."/>
            <person name="Pham C."/>
            <person name="Simmons D."/>
            <person name="Wilczek-Boney K."/>
            <person name="Hale W."/>
            <person name="Jakkamsetti A."/>
            <person name="Pham P."/>
            <person name="Ruth R."/>
            <person name="San Lucas F."/>
            <person name="Warren J."/>
            <person name="Zhang J."/>
            <person name="Zhao Z."/>
            <person name="Zhou C."/>
            <person name="Zhu D."/>
            <person name="Lee S."/>
            <person name="Bess C."/>
            <person name="Blankenburg K."/>
            <person name="Forbes L."/>
            <person name="Fu Q."/>
            <person name="Gubbala S."/>
            <person name="Hirani K."/>
            <person name="Jayaseelan J.C."/>
            <person name="Lara F."/>
            <person name="Munidasa M."/>
            <person name="Palculict T."/>
            <person name="Patil S."/>
            <person name="Pu L.-L."/>
            <person name="Saada N."/>
            <person name="Tang L."/>
            <person name="Weissenberger G."/>
            <person name="Zhu Y."/>
            <person name="Hemphill L."/>
            <person name="Shang Y."/>
            <person name="Youmans B."/>
            <person name="Ayvaz T."/>
            <person name="Ross M."/>
            <person name="Santibanez J."/>
            <person name="Aqrawi P."/>
            <person name="Gross S."/>
            <person name="Joshi V."/>
            <person name="Fowler G."/>
            <person name="Nazareth L."/>
            <person name="Reid J."/>
            <person name="Worley K."/>
            <person name="Petrosino J."/>
            <person name="Highlander S."/>
            <person name="Gibbs R."/>
        </authorList>
    </citation>
    <scope>NUCLEOTIDE SEQUENCE [LARGE SCALE GENOMIC DNA]</scope>
    <source>
        <strain evidence="14">DSM 15952 / CCUG 50447 / LMG 22039 / TP 1.5</strain>
    </source>
</reference>
<dbReference type="GO" id="GO:0005829">
    <property type="term" value="C:cytosol"/>
    <property type="evidence" value="ECO:0007669"/>
    <property type="project" value="TreeGrafter"/>
</dbReference>
<comment type="catalytic activity">
    <reaction evidence="8 10">
        <text>dITP + H2O = dIMP + diphosphate + H(+)</text>
        <dbReference type="Rhea" id="RHEA:28342"/>
        <dbReference type="ChEBI" id="CHEBI:15377"/>
        <dbReference type="ChEBI" id="CHEBI:15378"/>
        <dbReference type="ChEBI" id="CHEBI:33019"/>
        <dbReference type="ChEBI" id="CHEBI:61194"/>
        <dbReference type="ChEBI" id="CHEBI:61382"/>
        <dbReference type="EC" id="3.6.1.66"/>
    </reaction>
</comment>
<evidence type="ECO:0000259" key="12">
    <source>
        <dbReference type="Pfam" id="PF01138"/>
    </source>
</evidence>
<dbReference type="Pfam" id="PF01725">
    <property type="entry name" value="Ham1p_like"/>
    <property type="match status" value="1"/>
</dbReference>
<evidence type="ECO:0000256" key="6">
    <source>
        <dbReference type="ARBA" id="ARBA00022842"/>
    </source>
</evidence>
<keyword evidence="14" id="KW-1185">Reference proteome</keyword>
<dbReference type="OrthoDB" id="9807456at2"/>
<dbReference type="GO" id="GO:0036222">
    <property type="term" value="F:XTP diphosphatase activity"/>
    <property type="evidence" value="ECO:0007669"/>
    <property type="project" value="UniProtKB-UniRule"/>
</dbReference>
<keyword evidence="3 10" id="KW-0479">Metal-binding</keyword>
<evidence type="ECO:0000256" key="3">
    <source>
        <dbReference type="ARBA" id="ARBA00022723"/>
    </source>
</evidence>
<comment type="catalytic activity">
    <reaction evidence="10">
        <text>ITP + H2O = IMP + diphosphate + H(+)</text>
        <dbReference type="Rhea" id="RHEA:29399"/>
        <dbReference type="ChEBI" id="CHEBI:15377"/>
        <dbReference type="ChEBI" id="CHEBI:15378"/>
        <dbReference type="ChEBI" id="CHEBI:33019"/>
        <dbReference type="ChEBI" id="CHEBI:58053"/>
        <dbReference type="ChEBI" id="CHEBI:61402"/>
        <dbReference type="EC" id="3.6.1.66"/>
    </reaction>
</comment>
<keyword evidence="5 10" id="KW-0378">Hydrolase</keyword>
<sequence length="432" mass="47466">MRYDGRYEKSKRQTKIETNNRKYALGSATIHQGDTIVSCAVNLSDSQDGYQLKLVQLIAPMANNQELTKKQKSSELFLEQLLNGVLSDTNLGGKKLHIEVVVEQDDGSFLAVAANAMYLALQQACDTLTRRNNQSNSGISQGFAAIQVAFITPEIPLIDPDRHEELQALVEATVCVNEAGEFLAVQFDNNGRPFGINELNGVLISGTAVAQEEIQELKSHLYTPFTPMKEDKVIVIATGNEGKAREFAALFEKSGYQIKTMKDFPELPDVAETGQTFAENACLKAETIATIIQAPVLADDSGLKVDALGGLPGVHSARFAGLQKNDASNNAKLMYELTDVPDEKRTAQFHCTLALAAPDKETLVVEAEWEGRIGRIPRGDNGFGYDPLFVIDQSGRTAAELTAKEKNELSHRARAIKKLEEHWLEWLEGVEE</sequence>
<feature type="binding site" evidence="10">
    <location>
        <begin position="238"/>
        <end position="243"/>
    </location>
    <ligand>
        <name>substrate</name>
    </ligand>
</feature>
<dbReference type="FunFam" id="3.90.950.10:FF:000001">
    <property type="entry name" value="dITP/XTP pyrophosphatase"/>
    <property type="match status" value="1"/>
</dbReference>
<organism evidence="13 14">
    <name type="scientific">Enterococcus italicus (strain DSM 15952 / CCUG 50447 / LMG 22039 / TP 1.5)</name>
    <dbReference type="NCBI Taxonomy" id="888064"/>
    <lineage>
        <taxon>Bacteria</taxon>
        <taxon>Bacillati</taxon>
        <taxon>Bacillota</taxon>
        <taxon>Bacilli</taxon>
        <taxon>Lactobacillales</taxon>
        <taxon>Enterococcaceae</taxon>
        <taxon>Enterococcus</taxon>
    </lineage>
</organism>
<feature type="binding site" evidence="10">
    <location>
        <position position="300"/>
    </location>
    <ligand>
        <name>Mg(2+)</name>
        <dbReference type="ChEBI" id="CHEBI:18420"/>
    </ligand>
</feature>
<dbReference type="eggNOG" id="COG0127">
    <property type="taxonomic scope" value="Bacteria"/>
</dbReference>
<dbReference type="STRING" id="888064.HMPREF9088_1325"/>
<dbReference type="Gene3D" id="3.90.950.10">
    <property type="match status" value="1"/>
</dbReference>
<dbReference type="GO" id="GO:0035870">
    <property type="term" value="F:dITP diphosphatase activity"/>
    <property type="evidence" value="ECO:0007669"/>
    <property type="project" value="UniProtKB-UniRule"/>
</dbReference>
<evidence type="ECO:0000313" key="14">
    <source>
        <dbReference type="Proteomes" id="UP000010296"/>
    </source>
</evidence>
<dbReference type="Proteomes" id="UP000010296">
    <property type="component" value="Unassembled WGS sequence"/>
</dbReference>
<evidence type="ECO:0000256" key="11">
    <source>
        <dbReference type="RuleBase" id="RU003781"/>
    </source>
</evidence>
<feature type="domain" description="Exoribonuclease phosphorolytic" evidence="12">
    <location>
        <begin position="12"/>
        <end position="124"/>
    </location>
</feature>
<dbReference type="RefSeq" id="WP_007208343.1">
    <property type="nucleotide sequence ID" value="NZ_GL622241.1"/>
</dbReference>
<comment type="caution">
    <text evidence="10">Lacks conserved residue(s) required for the propagation of feature annotation.</text>
</comment>
<dbReference type="PANTHER" id="PTHR11067:SF9">
    <property type="entry name" value="INOSINE TRIPHOSPHATE PYROPHOSPHATASE"/>
    <property type="match status" value="1"/>
</dbReference>
<comment type="similarity">
    <text evidence="1 10 11">Belongs to the HAM1 NTPase family.</text>
</comment>
<dbReference type="InterPro" id="IPR001247">
    <property type="entry name" value="ExoRNase_PH_dom1"/>
</dbReference>